<comment type="caution">
    <text evidence="1">The sequence shown here is derived from an EMBL/GenBank/DDBJ whole genome shotgun (WGS) entry which is preliminary data.</text>
</comment>
<keyword evidence="2" id="KW-1185">Reference proteome</keyword>
<proteinExistence type="predicted"/>
<sequence>MYTVHCIRKANNIVDDPTHPHTHSSPSCHLERATAKCWSTSIRVRVKQDSNPKESLAKVTPQGEFEQGDGQLICKGRFRVFKQSDPKGICLDVGSACGVHVHDRGERDFNDLLSCPHYPLQGLAI</sequence>
<dbReference type="EMBL" id="JAUCMX010000008">
    <property type="protein sequence ID" value="KAK3537157.1"/>
    <property type="molecule type" value="Genomic_DNA"/>
</dbReference>
<dbReference type="AlphaFoldDB" id="A0AAE0QY08"/>
<name>A0AAE0QY08_9TELE</name>
<organism evidence="1 2">
    <name type="scientific">Hemibagrus guttatus</name>
    <dbReference type="NCBI Taxonomy" id="175788"/>
    <lineage>
        <taxon>Eukaryota</taxon>
        <taxon>Metazoa</taxon>
        <taxon>Chordata</taxon>
        <taxon>Craniata</taxon>
        <taxon>Vertebrata</taxon>
        <taxon>Euteleostomi</taxon>
        <taxon>Actinopterygii</taxon>
        <taxon>Neopterygii</taxon>
        <taxon>Teleostei</taxon>
        <taxon>Ostariophysi</taxon>
        <taxon>Siluriformes</taxon>
        <taxon>Bagridae</taxon>
        <taxon>Hemibagrus</taxon>
    </lineage>
</organism>
<dbReference type="Proteomes" id="UP001274896">
    <property type="component" value="Unassembled WGS sequence"/>
</dbReference>
<reference evidence="1" key="1">
    <citation type="submission" date="2023-06" db="EMBL/GenBank/DDBJ databases">
        <title>Male Hemibagrus guttatus genome.</title>
        <authorList>
            <person name="Bian C."/>
        </authorList>
    </citation>
    <scope>NUCLEOTIDE SEQUENCE</scope>
    <source>
        <strain evidence="1">Male_cb2023</strain>
        <tissue evidence="1">Muscle</tissue>
    </source>
</reference>
<gene>
    <name evidence="1" type="ORF">QTP70_002659</name>
</gene>
<protein>
    <submittedName>
        <fullName evidence="1">Uncharacterized protein</fullName>
    </submittedName>
</protein>
<accession>A0AAE0QY08</accession>
<evidence type="ECO:0000313" key="1">
    <source>
        <dbReference type="EMBL" id="KAK3537157.1"/>
    </source>
</evidence>
<evidence type="ECO:0000313" key="2">
    <source>
        <dbReference type="Proteomes" id="UP001274896"/>
    </source>
</evidence>